<organism evidence="1">
    <name type="scientific">uncultured Caudovirales phage</name>
    <dbReference type="NCBI Taxonomy" id="2100421"/>
    <lineage>
        <taxon>Viruses</taxon>
        <taxon>Duplodnaviria</taxon>
        <taxon>Heunggongvirae</taxon>
        <taxon>Uroviricota</taxon>
        <taxon>Caudoviricetes</taxon>
        <taxon>Peduoviridae</taxon>
        <taxon>Maltschvirus</taxon>
        <taxon>Maltschvirus maltsch</taxon>
    </lineage>
</organism>
<protein>
    <submittedName>
        <fullName evidence="1">Uncharacterized protein</fullName>
    </submittedName>
</protein>
<gene>
    <name evidence="1" type="ORF">UFOVP1290_425</name>
</gene>
<accession>A0A6J5RXD0</accession>
<evidence type="ECO:0000313" key="1">
    <source>
        <dbReference type="EMBL" id="CAB4196905.1"/>
    </source>
</evidence>
<dbReference type="EMBL" id="LR797252">
    <property type="protein sequence ID" value="CAB4196905.1"/>
    <property type="molecule type" value="Genomic_DNA"/>
</dbReference>
<proteinExistence type="predicted"/>
<name>A0A6J5RXD0_9CAUD</name>
<reference evidence="1" key="1">
    <citation type="submission" date="2020-05" db="EMBL/GenBank/DDBJ databases">
        <authorList>
            <person name="Chiriac C."/>
            <person name="Salcher M."/>
            <person name="Ghai R."/>
            <person name="Kavagutti S V."/>
        </authorList>
    </citation>
    <scope>NUCLEOTIDE SEQUENCE</scope>
</reference>
<sequence length="65" mass="7719">MKKTDGAIWKEEFYLNDRNIVMINEVADEVTEFYSIGTNKKLLSVPRINYTNKIKEKVQKYILFS</sequence>